<accession>A0A0F9EYV4</accession>
<sequence>DQNQTFDVNFDQQIDQIENEIRRLQAILPVDDDESVSVAGLLDDLFVQLHTIITLKCVTIVEPENTSIINAVQNQQALNILDVAKLAQLMSVQIEVLHQDLAQLDGDTRVTAILKQTIAEFFIARQVLVDTVINDSSEADNFCECSTCQQATYHQFTAAFDYICTQCETAFFK</sequence>
<evidence type="ECO:0000313" key="1">
    <source>
        <dbReference type="EMBL" id="KKL79258.1"/>
    </source>
</evidence>
<organism evidence="1">
    <name type="scientific">marine sediment metagenome</name>
    <dbReference type="NCBI Taxonomy" id="412755"/>
    <lineage>
        <taxon>unclassified sequences</taxon>
        <taxon>metagenomes</taxon>
        <taxon>ecological metagenomes</taxon>
    </lineage>
</organism>
<protein>
    <submittedName>
        <fullName evidence="1">Uncharacterized protein</fullName>
    </submittedName>
</protein>
<reference evidence="1" key="1">
    <citation type="journal article" date="2015" name="Nature">
        <title>Complex archaea that bridge the gap between prokaryotes and eukaryotes.</title>
        <authorList>
            <person name="Spang A."/>
            <person name="Saw J.H."/>
            <person name="Jorgensen S.L."/>
            <person name="Zaremba-Niedzwiedzka K."/>
            <person name="Martijn J."/>
            <person name="Lind A.E."/>
            <person name="van Eijk R."/>
            <person name="Schleper C."/>
            <person name="Guy L."/>
            <person name="Ettema T.J."/>
        </authorList>
    </citation>
    <scope>NUCLEOTIDE SEQUENCE</scope>
</reference>
<comment type="caution">
    <text evidence="1">The sequence shown here is derived from an EMBL/GenBank/DDBJ whole genome shotgun (WGS) entry which is preliminary data.</text>
</comment>
<name>A0A0F9EYV4_9ZZZZ</name>
<gene>
    <name evidence="1" type="ORF">LCGC14_2016610</name>
</gene>
<dbReference type="EMBL" id="LAZR01023222">
    <property type="protein sequence ID" value="KKL79258.1"/>
    <property type="molecule type" value="Genomic_DNA"/>
</dbReference>
<dbReference type="AlphaFoldDB" id="A0A0F9EYV4"/>
<proteinExistence type="predicted"/>
<feature type="non-terminal residue" evidence="1">
    <location>
        <position position="1"/>
    </location>
</feature>